<dbReference type="InterPro" id="IPR014306">
    <property type="entry name" value="Hydroxyisourate_hydrolase"/>
</dbReference>
<evidence type="ECO:0000256" key="4">
    <source>
        <dbReference type="ARBA" id="ARBA00011881"/>
    </source>
</evidence>
<comment type="similarity">
    <text evidence="3 8">Belongs to the transthyretin family. 5-hydroxyisourate hydrolase subfamily.</text>
</comment>
<dbReference type="EMBL" id="AEDD01000011">
    <property type="protein sequence ID" value="EFM09269.1"/>
    <property type="molecule type" value="Genomic_DNA"/>
</dbReference>
<evidence type="ECO:0000256" key="1">
    <source>
        <dbReference type="ARBA" id="ARBA00001043"/>
    </source>
</evidence>
<dbReference type="PRINTS" id="PR00189">
    <property type="entry name" value="TRNSTHYRETIN"/>
</dbReference>
<feature type="binding site" evidence="7">
    <location>
        <position position="9"/>
    </location>
    <ligand>
        <name>substrate</name>
    </ligand>
</feature>
<accession>E0IDR5</accession>
<keyword evidence="11" id="KW-1185">Reference proteome</keyword>
<name>E0IDR5_9BACL</name>
<comment type="catalytic activity">
    <reaction evidence="1 8">
        <text>5-hydroxyisourate + H2O = 5-hydroxy-2-oxo-4-ureido-2,5-dihydro-1H-imidazole-5-carboxylate + H(+)</text>
        <dbReference type="Rhea" id="RHEA:23736"/>
        <dbReference type="ChEBI" id="CHEBI:15377"/>
        <dbReference type="ChEBI" id="CHEBI:15378"/>
        <dbReference type="ChEBI" id="CHEBI:18072"/>
        <dbReference type="ChEBI" id="CHEBI:58639"/>
        <dbReference type="EC" id="3.5.2.17"/>
    </reaction>
</comment>
<dbReference type="PANTHER" id="PTHR10395:SF7">
    <property type="entry name" value="5-HYDROXYISOURATE HYDROLASE"/>
    <property type="match status" value="1"/>
</dbReference>
<evidence type="ECO:0000313" key="10">
    <source>
        <dbReference type="EMBL" id="EFM09269.1"/>
    </source>
</evidence>
<dbReference type="CDD" id="cd05822">
    <property type="entry name" value="TLP_HIUase"/>
    <property type="match status" value="1"/>
</dbReference>
<evidence type="ECO:0000256" key="8">
    <source>
        <dbReference type="RuleBase" id="RU361270"/>
    </source>
</evidence>
<dbReference type="AlphaFoldDB" id="E0IDR5"/>
<feature type="domain" description="Transthyretin/hydroxyisourate hydrolase" evidence="9">
    <location>
        <begin position="6"/>
        <end position="119"/>
    </location>
</feature>
<dbReference type="PANTHER" id="PTHR10395">
    <property type="entry name" value="URICASE AND TRANSTHYRETIN-RELATED"/>
    <property type="match status" value="1"/>
</dbReference>
<dbReference type="Proteomes" id="UP000005387">
    <property type="component" value="Unassembled WGS sequence"/>
</dbReference>
<dbReference type="GO" id="GO:0006144">
    <property type="term" value="P:purine nucleobase metabolic process"/>
    <property type="evidence" value="ECO:0007669"/>
    <property type="project" value="UniProtKB-KW"/>
</dbReference>
<comment type="function">
    <text evidence="2">Catalyzes the hydrolysis of 5-hydroxyisourate (HIU) to 2-oxo-4-hydroxy-4-carboxy-5-ureidoimidazoline (OHCU).</text>
</comment>
<dbReference type="STRING" id="717606.PaecuDRAFT_3806"/>
<proteinExistence type="inferred from homology"/>
<evidence type="ECO:0000256" key="3">
    <source>
        <dbReference type="ARBA" id="ARBA00009850"/>
    </source>
</evidence>
<keyword evidence="5 8" id="KW-0659">Purine metabolism</keyword>
<evidence type="ECO:0000259" key="9">
    <source>
        <dbReference type="Pfam" id="PF00576"/>
    </source>
</evidence>
<dbReference type="InterPro" id="IPR023416">
    <property type="entry name" value="Transthyretin/HIU_hydrolase_d"/>
</dbReference>
<sequence>MSMGKITTHALDLLRGKPAAGLKVELWKIESTERRQLIAVAELNEDGRTSGPLLAGEELDVGIYELQFAVGDYFASSPVAGSSPSLFTIVPIRFFVSDCMQHYHVPLLAAPGGYSTYRGS</sequence>
<protein>
    <recommendedName>
        <fullName evidence="8">5-hydroxyisourate hydrolase</fullName>
        <shortName evidence="8">HIU hydrolase</shortName>
        <shortName evidence="8">HIUHase</shortName>
        <ecNumber evidence="8">3.5.2.17</ecNumber>
    </recommendedName>
</protein>
<evidence type="ECO:0000313" key="11">
    <source>
        <dbReference type="Proteomes" id="UP000005387"/>
    </source>
</evidence>
<dbReference type="SUPFAM" id="SSF49472">
    <property type="entry name" value="Transthyretin (synonym: prealbumin)"/>
    <property type="match status" value="1"/>
</dbReference>
<dbReference type="GO" id="GO:0033971">
    <property type="term" value="F:hydroxyisourate hydrolase activity"/>
    <property type="evidence" value="ECO:0007669"/>
    <property type="project" value="UniProtKB-EC"/>
</dbReference>
<dbReference type="RefSeq" id="WP_006039792.1">
    <property type="nucleotide sequence ID" value="NZ_AEDD01000011.1"/>
</dbReference>
<gene>
    <name evidence="10" type="ORF">PaecuDRAFT_3806</name>
</gene>
<keyword evidence="6 8" id="KW-0378">Hydrolase</keyword>
<evidence type="ECO:0000256" key="7">
    <source>
        <dbReference type="PIRSR" id="PIRSR600895-51"/>
    </source>
</evidence>
<dbReference type="Gene3D" id="2.60.40.180">
    <property type="entry name" value="Transthyretin/hydroxyisourate hydrolase domain"/>
    <property type="match status" value="1"/>
</dbReference>
<dbReference type="eggNOG" id="COG2351">
    <property type="taxonomic scope" value="Bacteria"/>
</dbReference>
<evidence type="ECO:0000256" key="2">
    <source>
        <dbReference type="ARBA" id="ARBA00002704"/>
    </source>
</evidence>
<reference evidence="10 11" key="1">
    <citation type="submission" date="2010-07" db="EMBL/GenBank/DDBJ databases">
        <title>The draft genome of Paenibacillus curdlanolyticus YK9.</title>
        <authorList>
            <consortium name="US DOE Joint Genome Institute (JGI-PGF)"/>
            <person name="Lucas S."/>
            <person name="Copeland A."/>
            <person name="Lapidus A."/>
            <person name="Cheng J.-F."/>
            <person name="Bruce D."/>
            <person name="Goodwin L."/>
            <person name="Pitluck S."/>
            <person name="Land M.L."/>
            <person name="Hauser L."/>
            <person name="Chang Y.-J."/>
            <person name="Jeffries C."/>
            <person name="Anderson I.J."/>
            <person name="Johnson E."/>
            <person name="Loganathan U."/>
            <person name="Mulhopadhyay B."/>
            <person name="Kyrpides N."/>
            <person name="Woyke T.J."/>
        </authorList>
    </citation>
    <scope>NUCLEOTIDE SEQUENCE [LARGE SCALE GENOMIC DNA]</scope>
    <source>
        <strain evidence="10 11">YK9</strain>
    </source>
</reference>
<dbReference type="EC" id="3.5.2.17" evidence="8"/>
<dbReference type="InterPro" id="IPR000895">
    <property type="entry name" value="Transthyretin/HIU_hydrolase"/>
</dbReference>
<comment type="subunit">
    <text evidence="4 8">Homotetramer.</text>
</comment>
<feature type="binding site" evidence="7">
    <location>
        <position position="48"/>
    </location>
    <ligand>
        <name>substrate</name>
    </ligand>
</feature>
<organism evidence="10 11">
    <name type="scientific">Paenibacillus curdlanolyticus YK9</name>
    <dbReference type="NCBI Taxonomy" id="717606"/>
    <lineage>
        <taxon>Bacteria</taxon>
        <taxon>Bacillati</taxon>
        <taxon>Bacillota</taxon>
        <taxon>Bacilli</taxon>
        <taxon>Bacillales</taxon>
        <taxon>Paenibacillaceae</taxon>
        <taxon>Paenibacillus</taxon>
    </lineage>
</organism>
<evidence type="ECO:0000256" key="6">
    <source>
        <dbReference type="ARBA" id="ARBA00022801"/>
    </source>
</evidence>
<dbReference type="Pfam" id="PF00576">
    <property type="entry name" value="Transthyretin"/>
    <property type="match status" value="1"/>
</dbReference>
<evidence type="ECO:0000256" key="5">
    <source>
        <dbReference type="ARBA" id="ARBA00022631"/>
    </source>
</evidence>
<dbReference type="InterPro" id="IPR036817">
    <property type="entry name" value="Transthyretin/HIU_hydrolase_sf"/>
</dbReference>
<feature type="binding site" evidence="7">
    <location>
        <position position="117"/>
    </location>
    <ligand>
        <name>substrate</name>
    </ligand>
</feature>
<dbReference type="NCBIfam" id="TIGR02962">
    <property type="entry name" value="hdxy_isourate"/>
    <property type="match status" value="1"/>
</dbReference>